<protein>
    <submittedName>
        <fullName evidence="3">PotA</fullName>
    </submittedName>
    <submittedName>
        <fullName evidence="2">Spermidine/putrescine import ATP-binding protein</fullName>
    </submittedName>
</protein>
<keyword evidence="4" id="KW-1185">Reference proteome</keyword>
<comment type="caution">
    <text evidence="2">The sequence shown here is derived from an EMBL/GenBank/DDBJ whole genome shotgun (WGS) entry which is preliminary data.</text>
</comment>
<evidence type="ECO:0000313" key="3">
    <source>
        <dbReference type="EMBL" id="KAL0491761.1"/>
    </source>
</evidence>
<organism evidence="2 4">
    <name type="scientific">Acrasis kona</name>
    <dbReference type="NCBI Taxonomy" id="1008807"/>
    <lineage>
        <taxon>Eukaryota</taxon>
        <taxon>Discoba</taxon>
        <taxon>Heterolobosea</taxon>
        <taxon>Tetramitia</taxon>
        <taxon>Eutetramitia</taxon>
        <taxon>Acrasidae</taxon>
        <taxon>Acrasis</taxon>
    </lineage>
</organism>
<dbReference type="AlphaFoldDB" id="A0AAW2ZLQ1"/>
<keyword evidence="2" id="KW-0067">ATP-binding</keyword>
<dbReference type="EMBL" id="JAOPGA020001859">
    <property type="protein sequence ID" value="KAL0491761.1"/>
    <property type="molecule type" value="Genomic_DNA"/>
</dbReference>
<evidence type="ECO:0000313" key="4">
    <source>
        <dbReference type="Proteomes" id="UP001431209"/>
    </source>
</evidence>
<evidence type="ECO:0000313" key="2">
    <source>
        <dbReference type="EMBL" id="KAL0489614.1"/>
    </source>
</evidence>
<proteinExistence type="predicted"/>
<keyword evidence="1" id="KW-0812">Transmembrane</keyword>
<feature type="transmembrane region" description="Helical" evidence="1">
    <location>
        <begin position="17"/>
        <end position="35"/>
    </location>
</feature>
<reference evidence="2 4" key="1">
    <citation type="submission" date="2024-03" db="EMBL/GenBank/DDBJ databases">
        <title>The Acrasis kona genome and developmental transcriptomes reveal deep origins of eukaryotic multicellular pathways.</title>
        <authorList>
            <person name="Sheikh S."/>
            <person name="Fu C.-J."/>
            <person name="Brown M.W."/>
            <person name="Baldauf S.L."/>
        </authorList>
    </citation>
    <scope>NUCLEOTIDE SEQUENCE [LARGE SCALE GENOMIC DNA]</scope>
    <source>
        <strain evidence="2 4">ATCC MYA-3509</strain>
    </source>
</reference>
<sequence>MNIIRRGFEWQRQNVKLALWGYATLVGIYASYLTIENEKEEKQRRRNGIYKDHHRANKRRIINGLEPLPDDAFSKKELVEGYKQWKIENKIKD</sequence>
<accession>A0AAW2ZLQ1</accession>
<name>A0AAW2ZLQ1_9EUKA</name>
<keyword evidence="1" id="KW-1133">Transmembrane helix</keyword>
<dbReference type="Proteomes" id="UP001431209">
    <property type="component" value="Unassembled WGS sequence"/>
</dbReference>
<dbReference type="EMBL" id="JAOPGA020001574">
    <property type="protein sequence ID" value="KAL0489614.1"/>
    <property type="molecule type" value="Genomic_DNA"/>
</dbReference>
<gene>
    <name evidence="3" type="ORF">AKO1_000607</name>
    <name evidence="2" type="ORF">AKO1_010566</name>
</gene>
<keyword evidence="2" id="KW-0547">Nucleotide-binding</keyword>
<evidence type="ECO:0000256" key="1">
    <source>
        <dbReference type="SAM" id="Phobius"/>
    </source>
</evidence>
<dbReference type="GO" id="GO:0005524">
    <property type="term" value="F:ATP binding"/>
    <property type="evidence" value="ECO:0007669"/>
    <property type="project" value="UniProtKB-KW"/>
</dbReference>
<keyword evidence="1" id="KW-0472">Membrane</keyword>